<keyword evidence="3" id="KW-1185">Reference proteome</keyword>
<organism evidence="2 3">
    <name type="scientific">Streptomyces boetiae</name>
    <dbReference type="NCBI Taxonomy" id="3075541"/>
    <lineage>
        <taxon>Bacteria</taxon>
        <taxon>Bacillati</taxon>
        <taxon>Actinomycetota</taxon>
        <taxon>Actinomycetes</taxon>
        <taxon>Kitasatosporales</taxon>
        <taxon>Streptomycetaceae</taxon>
        <taxon>Streptomyces</taxon>
    </lineage>
</organism>
<dbReference type="InterPro" id="IPR014710">
    <property type="entry name" value="RmlC-like_jellyroll"/>
</dbReference>
<dbReference type="Pfam" id="PF00027">
    <property type="entry name" value="cNMP_binding"/>
    <property type="match status" value="1"/>
</dbReference>
<name>A0ABU2LDW7_9ACTN</name>
<protein>
    <submittedName>
        <fullName evidence="2">Cyclic nucleotide-binding domain-containing protein</fullName>
    </submittedName>
</protein>
<evidence type="ECO:0000259" key="1">
    <source>
        <dbReference type="PROSITE" id="PS50042"/>
    </source>
</evidence>
<proteinExistence type="predicted"/>
<dbReference type="InterPro" id="IPR018490">
    <property type="entry name" value="cNMP-bd_dom_sf"/>
</dbReference>
<accession>A0ABU2LDW7</accession>
<gene>
    <name evidence="2" type="ORF">RM780_22910</name>
</gene>
<sequence length="160" mass="17068">MTGPAGPAPTAVGSRFLAGLPAAGRERLLAHGRPVTFPAGARLFEEGRRADRFWVIRSGTVALDLHVPGRRAMVVETLPPGELLGWSWLFPPYAWQLGGAALGPVTAVEFDATAVRALCERDAALGHAVCRQVAETIARRLRSSRRRLLDVYGPYGSGAG</sequence>
<dbReference type="PANTHER" id="PTHR24567:SF74">
    <property type="entry name" value="HTH-TYPE TRANSCRIPTIONAL REGULATOR ARCR"/>
    <property type="match status" value="1"/>
</dbReference>
<dbReference type="CDD" id="cd00038">
    <property type="entry name" value="CAP_ED"/>
    <property type="match status" value="1"/>
</dbReference>
<comment type="caution">
    <text evidence="2">The sequence shown here is derived from an EMBL/GenBank/DDBJ whole genome shotgun (WGS) entry which is preliminary data.</text>
</comment>
<dbReference type="RefSeq" id="WP_311632745.1">
    <property type="nucleotide sequence ID" value="NZ_JAVREN010000046.1"/>
</dbReference>
<dbReference type="Proteomes" id="UP001183388">
    <property type="component" value="Unassembled WGS sequence"/>
</dbReference>
<evidence type="ECO:0000313" key="2">
    <source>
        <dbReference type="EMBL" id="MDT0309784.1"/>
    </source>
</evidence>
<feature type="domain" description="Cyclic nucleotide-binding" evidence="1">
    <location>
        <begin position="16"/>
        <end position="85"/>
    </location>
</feature>
<dbReference type="SUPFAM" id="SSF51206">
    <property type="entry name" value="cAMP-binding domain-like"/>
    <property type="match status" value="1"/>
</dbReference>
<dbReference type="PANTHER" id="PTHR24567">
    <property type="entry name" value="CRP FAMILY TRANSCRIPTIONAL REGULATORY PROTEIN"/>
    <property type="match status" value="1"/>
</dbReference>
<dbReference type="EMBL" id="JAVREN010000046">
    <property type="protein sequence ID" value="MDT0309784.1"/>
    <property type="molecule type" value="Genomic_DNA"/>
</dbReference>
<dbReference type="InterPro" id="IPR000595">
    <property type="entry name" value="cNMP-bd_dom"/>
</dbReference>
<dbReference type="PROSITE" id="PS50042">
    <property type="entry name" value="CNMP_BINDING_3"/>
    <property type="match status" value="1"/>
</dbReference>
<dbReference type="SMART" id="SM00100">
    <property type="entry name" value="cNMP"/>
    <property type="match status" value="1"/>
</dbReference>
<reference evidence="3" key="1">
    <citation type="submission" date="2023-07" db="EMBL/GenBank/DDBJ databases">
        <title>30 novel species of actinomycetes from the DSMZ collection.</title>
        <authorList>
            <person name="Nouioui I."/>
        </authorList>
    </citation>
    <scope>NUCLEOTIDE SEQUENCE [LARGE SCALE GENOMIC DNA]</scope>
    <source>
        <strain evidence="3">DSM 44917</strain>
    </source>
</reference>
<dbReference type="InterPro" id="IPR050397">
    <property type="entry name" value="Env_Response_Regulators"/>
</dbReference>
<dbReference type="Gene3D" id="2.60.120.10">
    <property type="entry name" value="Jelly Rolls"/>
    <property type="match status" value="1"/>
</dbReference>
<evidence type="ECO:0000313" key="3">
    <source>
        <dbReference type="Proteomes" id="UP001183388"/>
    </source>
</evidence>